<dbReference type="GO" id="GO:0004523">
    <property type="term" value="F:RNA-DNA hybrid ribonuclease activity"/>
    <property type="evidence" value="ECO:0007669"/>
    <property type="project" value="InterPro"/>
</dbReference>
<name>A0A7J7TM62_RHIFE</name>
<dbReference type="InterPro" id="IPR001584">
    <property type="entry name" value="Integrase_cat-core"/>
</dbReference>
<feature type="domain" description="RNase H type-1" evidence="8">
    <location>
        <begin position="186"/>
        <end position="326"/>
    </location>
</feature>
<evidence type="ECO:0000256" key="5">
    <source>
        <dbReference type="ARBA" id="ARBA00022801"/>
    </source>
</evidence>
<comment type="caution">
    <text evidence="10">The sequence shown here is derived from an EMBL/GenBank/DDBJ whole genome shotgun (WGS) entry which is preliminary data.</text>
</comment>
<dbReference type="Gene3D" id="3.30.420.10">
    <property type="entry name" value="Ribonuclease H-like superfamily/Ribonuclease H"/>
    <property type="match status" value="2"/>
</dbReference>
<dbReference type="InterPro" id="IPR001969">
    <property type="entry name" value="Aspartic_peptidase_AS"/>
</dbReference>
<evidence type="ECO:0000259" key="7">
    <source>
        <dbReference type="PROSITE" id="PS50175"/>
    </source>
</evidence>
<dbReference type="InterPro" id="IPR002156">
    <property type="entry name" value="RNaseH_domain"/>
</dbReference>
<evidence type="ECO:0000313" key="10">
    <source>
        <dbReference type="EMBL" id="KAF6301818.1"/>
    </source>
</evidence>
<dbReference type="GO" id="GO:0003676">
    <property type="term" value="F:nucleic acid binding"/>
    <property type="evidence" value="ECO:0007669"/>
    <property type="project" value="InterPro"/>
</dbReference>
<dbReference type="Pfam" id="PF00077">
    <property type="entry name" value="RVP"/>
    <property type="match status" value="1"/>
</dbReference>
<dbReference type="GO" id="GO:0015074">
    <property type="term" value="P:DNA integration"/>
    <property type="evidence" value="ECO:0007669"/>
    <property type="project" value="InterPro"/>
</dbReference>
<keyword evidence="3" id="KW-0540">Nuclease</keyword>
<feature type="domain" description="Peptidase A2" evidence="7">
    <location>
        <begin position="11"/>
        <end position="83"/>
    </location>
</feature>
<dbReference type="GO" id="GO:0004190">
    <property type="term" value="F:aspartic-type endopeptidase activity"/>
    <property type="evidence" value="ECO:0007669"/>
    <property type="project" value="InterPro"/>
</dbReference>
<reference evidence="10 11" key="1">
    <citation type="journal article" date="2020" name="Nature">
        <title>Six reference-quality genomes reveal evolution of bat adaptations.</title>
        <authorList>
            <person name="Jebb D."/>
            <person name="Huang Z."/>
            <person name="Pippel M."/>
            <person name="Hughes G.M."/>
            <person name="Lavrichenko K."/>
            <person name="Devanna P."/>
            <person name="Winkler S."/>
            <person name="Jermiin L.S."/>
            <person name="Skirmuntt E.C."/>
            <person name="Katzourakis A."/>
            <person name="Burkitt-Gray L."/>
            <person name="Ray D.A."/>
            <person name="Sullivan K.A.M."/>
            <person name="Roscito J.G."/>
            <person name="Kirilenko B.M."/>
            <person name="Davalos L.M."/>
            <person name="Corthals A.P."/>
            <person name="Power M.L."/>
            <person name="Jones G."/>
            <person name="Ransome R.D."/>
            <person name="Dechmann D.K.N."/>
            <person name="Locatelli A.G."/>
            <person name="Puechmaille S.J."/>
            <person name="Fedrigo O."/>
            <person name="Jarvis E.D."/>
            <person name="Hiller M."/>
            <person name="Vernes S.C."/>
            <person name="Myers E.W."/>
            <person name="Teeling E.C."/>
        </authorList>
    </citation>
    <scope>NUCLEOTIDE SEQUENCE [LARGE SCALE GENOMIC DNA]</scope>
    <source>
        <strain evidence="10">MRhiFer1</strain>
        <tissue evidence="10">Lung</tissue>
    </source>
</reference>
<sequence>MVDLDVGGQTVTFMVDTGAEHSVVTMPVAPLGDRRVTIMGASGDQAKSRQFCQARTCKLGGHTVSHEFLYLPDCPIPLLGRELLTKLGVQISFEPSVQATMSLQPPSEGLILSITTLRKEWRLYGTGSVEQNPEAYRANFPELKTVRALNPATFLPTEEGDPEHDCIEVINEVYATRPDLRDSPHPNLDLTLYTDGSSFLTDRKRHAGYAVTTTDEVLEAGALPLEWSSQRAELWALIRALTLSEGRKVNIYTNSQYTHGAIYKERSHLPRRKKTIKNKQKVLKLLQAIWLPQQVAVIHCRGHQRGNEPSAVGDRLADTTAKLAAMRSLSELLLVTDTTTTSLPRKTALEGLLAKNFYISRLSGLCKSIGEHCLTCAKSNPKSSPSPIAGIQRSGTTPFEDLEVNFTDMTNCRGTKYMLVLVCTYSGWVEAFPTWTEKSREVAKVLLREIIPCYGLPLSIHSDNGPAFIAELLQTVTRATGINWRLHAAYRPQSSGKVECMNRTLKETLAKLHQETSLGWVDLLPLAVLRARCTPGKSGLSPFEIMFRRPLPC</sequence>
<keyword evidence="1" id="KW-0808">Transferase</keyword>
<keyword evidence="5" id="KW-0378">Hydrolase</keyword>
<dbReference type="SUPFAM" id="SSF50630">
    <property type="entry name" value="Acid proteases"/>
    <property type="match status" value="1"/>
</dbReference>
<dbReference type="PROSITE" id="PS00141">
    <property type="entry name" value="ASP_PROTEASE"/>
    <property type="match status" value="1"/>
</dbReference>
<dbReference type="InterPro" id="IPR018061">
    <property type="entry name" value="Retropepsins"/>
</dbReference>
<protein>
    <submittedName>
        <fullName evidence="10">Uncharacterized protein</fullName>
    </submittedName>
</protein>
<evidence type="ECO:0000256" key="2">
    <source>
        <dbReference type="ARBA" id="ARBA00022695"/>
    </source>
</evidence>
<evidence type="ECO:0000259" key="8">
    <source>
        <dbReference type="PROSITE" id="PS50879"/>
    </source>
</evidence>
<keyword evidence="6" id="KW-0695">RNA-directed DNA polymerase</keyword>
<dbReference type="InterPro" id="IPR012337">
    <property type="entry name" value="RNaseH-like_sf"/>
</dbReference>
<dbReference type="SUPFAM" id="SSF53098">
    <property type="entry name" value="Ribonuclease H-like"/>
    <property type="match status" value="2"/>
</dbReference>
<dbReference type="PROSITE" id="PS50175">
    <property type="entry name" value="ASP_PROT_RETROV"/>
    <property type="match status" value="1"/>
</dbReference>
<dbReference type="EMBL" id="JACAGC010000019">
    <property type="protein sequence ID" value="KAF6301818.1"/>
    <property type="molecule type" value="Genomic_DNA"/>
</dbReference>
<dbReference type="GO" id="GO:0003964">
    <property type="term" value="F:RNA-directed DNA polymerase activity"/>
    <property type="evidence" value="ECO:0007669"/>
    <property type="project" value="UniProtKB-KW"/>
</dbReference>
<dbReference type="Pfam" id="PF00665">
    <property type="entry name" value="rve"/>
    <property type="match status" value="1"/>
</dbReference>
<feature type="domain" description="Integrase catalytic" evidence="9">
    <location>
        <begin position="394"/>
        <end position="550"/>
    </location>
</feature>
<evidence type="ECO:0000256" key="1">
    <source>
        <dbReference type="ARBA" id="ARBA00022679"/>
    </source>
</evidence>
<organism evidence="10 11">
    <name type="scientific">Rhinolophus ferrumequinum</name>
    <name type="common">Greater horseshoe bat</name>
    <dbReference type="NCBI Taxonomy" id="59479"/>
    <lineage>
        <taxon>Eukaryota</taxon>
        <taxon>Metazoa</taxon>
        <taxon>Chordata</taxon>
        <taxon>Craniata</taxon>
        <taxon>Vertebrata</taxon>
        <taxon>Euteleostomi</taxon>
        <taxon>Mammalia</taxon>
        <taxon>Eutheria</taxon>
        <taxon>Laurasiatheria</taxon>
        <taxon>Chiroptera</taxon>
        <taxon>Yinpterochiroptera</taxon>
        <taxon>Rhinolophoidea</taxon>
        <taxon>Rhinolophidae</taxon>
        <taxon>Rhinolophinae</taxon>
        <taxon>Rhinolophus</taxon>
    </lineage>
</organism>
<dbReference type="CDD" id="cd09273">
    <property type="entry name" value="RNase_HI_RT_Bel"/>
    <property type="match status" value="1"/>
</dbReference>
<evidence type="ECO:0000256" key="3">
    <source>
        <dbReference type="ARBA" id="ARBA00022722"/>
    </source>
</evidence>
<dbReference type="PANTHER" id="PTHR41694:SF5">
    <property type="entry name" value="RIBONUCLEASE H"/>
    <property type="match status" value="1"/>
</dbReference>
<dbReference type="InterPro" id="IPR021109">
    <property type="entry name" value="Peptidase_aspartic_dom_sf"/>
</dbReference>
<evidence type="ECO:0000313" key="11">
    <source>
        <dbReference type="Proteomes" id="UP000585614"/>
    </source>
</evidence>
<keyword evidence="2" id="KW-0548">Nucleotidyltransferase</keyword>
<dbReference type="GO" id="GO:0006508">
    <property type="term" value="P:proteolysis"/>
    <property type="evidence" value="ECO:0007669"/>
    <property type="project" value="InterPro"/>
</dbReference>
<evidence type="ECO:0000259" key="9">
    <source>
        <dbReference type="PROSITE" id="PS50994"/>
    </source>
</evidence>
<dbReference type="InterPro" id="IPR001995">
    <property type="entry name" value="Peptidase_A2_cat"/>
</dbReference>
<accession>A0A7J7TM62</accession>
<gene>
    <name evidence="10" type="ORF">mRhiFer1_008737</name>
</gene>
<dbReference type="Proteomes" id="UP000585614">
    <property type="component" value="Unassembled WGS sequence"/>
</dbReference>
<evidence type="ECO:0000256" key="4">
    <source>
        <dbReference type="ARBA" id="ARBA00022759"/>
    </source>
</evidence>
<dbReference type="PROSITE" id="PS50879">
    <property type="entry name" value="RNASE_H_1"/>
    <property type="match status" value="1"/>
</dbReference>
<keyword evidence="4" id="KW-0255">Endonuclease</keyword>
<dbReference type="PANTHER" id="PTHR41694">
    <property type="entry name" value="ENDOGENOUS RETROVIRUS GROUP K MEMBER POL PROTEIN"/>
    <property type="match status" value="1"/>
</dbReference>
<dbReference type="Gene3D" id="2.40.70.10">
    <property type="entry name" value="Acid Proteases"/>
    <property type="match status" value="1"/>
</dbReference>
<dbReference type="Pfam" id="PF00075">
    <property type="entry name" value="RNase_H"/>
    <property type="match status" value="1"/>
</dbReference>
<dbReference type="AlphaFoldDB" id="A0A7J7TM62"/>
<evidence type="ECO:0000256" key="6">
    <source>
        <dbReference type="ARBA" id="ARBA00022918"/>
    </source>
</evidence>
<dbReference type="PROSITE" id="PS50994">
    <property type="entry name" value="INTEGRASE"/>
    <property type="match status" value="1"/>
</dbReference>
<dbReference type="InterPro" id="IPR036397">
    <property type="entry name" value="RNaseH_sf"/>
</dbReference>
<proteinExistence type="predicted"/>